<evidence type="ECO:0000313" key="3">
    <source>
        <dbReference type="Proteomes" id="UP000612899"/>
    </source>
</evidence>
<feature type="transmembrane region" description="Helical" evidence="1">
    <location>
        <begin position="6"/>
        <end position="23"/>
    </location>
</feature>
<feature type="transmembrane region" description="Helical" evidence="1">
    <location>
        <begin position="67"/>
        <end position="86"/>
    </location>
</feature>
<dbReference type="Proteomes" id="UP000612899">
    <property type="component" value="Unassembled WGS sequence"/>
</dbReference>
<keyword evidence="3" id="KW-1185">Reference proteome</keyword>
<keyword evidence="1" id="KW-0472">Membrane</keyword>
<protein>
    <submittedName>
        <fullName evidence="2">Uncharacterized protein</fullName>
    </submittedName>
</protein>
<dbReference type="AlphaFoldDB" id="A0A8J3Q892"/>
<evidence type="ECO:0000256" key="1">
    <source>
        <dbReference type="SAM" id="Phobius"/>
    </source>
</evidence>
<dbReference type="RefSeq" id="WP_203908902.1">
    <property type="nucleotide sequence ID" value="NZ_BONY01000016.1"/>
</dbReference>
<gene>
    <name evidence="2" type="ORF">Rhe02_30990</name>
</gene>
<accession>A0A8J3Q892</accession>
<evidence type="ECO:0000313" key="2">
    <source>
        <dbReference type="EMBL" id="GIH05032.1"/>
    </source>
</evidence>
<reference evidence="2" key="1">
    <citation type="submission" date="2021-01" db="EMBL/GenBank/DDBJ databases">
        <title>Whole genome shotgun sequence of Rhizocola hellebori NBRC 109834.</title>
        <authorList>
            <person name="Komaki H."/>
            <person name="Tamura T."/>
        </authorList>
    </citation>
    <scope>NUCLEOTIDE SEQUENCE</scope>
    <source>
        <strain evidence="2">NBRC 109834</strain>
    </source>
</reference>
<feature type="transmembrane region" description="Helical" evidence="1">
    <location>
        <begin position="35"/>
        <end position="55"/>
    </location>
</feature>
<sequence length="96" mass="10978">MGCLFILFAGLFPRLALIIFWILRPNLMDAAFSSWLWPILGFLFLPFATLMYVLLWVTGGPLDGWEWFWVGLCALLDIAHWGSGAFRRGRRTTVVA</sequence>
<comment type="caution">
    <text evidence="2">The sequence shown here is derived from an EMBL/GenBank/DDBJ whole genome shotgun (WGS) entry which is preliminary data.</text>
</comment>
<keyword evidence="1" id="KW-0812">Transmembrane</keyword>
<organism evidence="2 3">
    <name type="scientific">Rhizocola hellebori</name>
    <dbReference type="NCBI Taxonomy" id="1392758"/>
    <lineage>
        <taxon>Bacteria</taxon>
        <taxon>Bacillati</taxon>
        <taxon>Actinomycetota</taxon>
        <taxon>Actinomycetes</taxon>
        <taxon>Micromonosporales</taxon>
        <taxon>Micromonosporaceae</taxon>
        <taxon>Rhizocola</taxon>
    </lineage>
</organism>
<dbReference type="EMBL" id="BONY01000016">
    <property type="protein sequence ID" value="GIH05032.1"/>
    <property type="molecule type" value="Genomic_DNA"/>
</dbReference>
<proteinExistence type="predicted"/>
<name>A0A8J3Q892_9ACTN</name>
<keyword evidence="1" id="KW-1133">Transmembrane helix</keyword>